<dbReference type="Proteomes" id="UP001178148">
    <property type="component" value="Unassembled WGS sequence"/>
</dbReference>
<evidence type="ECO:0000313" key="2">
    <source>
        <dbReference type="Proteomes" id="UP001178148"/>
    </source>
</evidence>
<dbReference type="EMBL" id="JASXSV010000024">
    <property type="protein sequence ID" value="MDP0589915.1"/>
    <property type="molecule type" value="Genomic_DNA"/>
</dbReference>
<dbReference type="AlphaFoldDB" id="A0AA90NN94"/>
<gene>
    <name evidence="1" type="ORF">QS748_12320</name>
</gene>
<accession>A0AA90NN94</accession>
<keyword evidence="2" id="KW-1185">Reference proteome</keyword>
<protein>
    <submittedName>
        <fullName evidence="1">Uncharacterized protein</fullName>
    </submittedName>
</protein>
<proteinExistence type="predicted"/>
<evidence type="ECO:0000313" key="1">
    <source>
        <dbReference type="EMBL" id="MDP0589915.1"/>
    </source>
</evidence>
<name>A0AA90NN94_9GAMM</name>
<sequence length="92" mass="9808">MFNIFRNAVNPTVTAPSDSGAMSGNNNTDSSTGVFNLFAVMPKCIGKYIVRDGSDHSQVGPESSSQLQCNQKTGFISARGALHRRVEACRGV</sequence>
<comment type="caution">
    <text evidence="1">The sequence shown here is derived from an EMBL/GenBank/DDBJ whole genome shotgun (WGS) entry which is preliminary data.</text>
</comment>
<organism evidence="1 2">
    <name type="scientific">Candidatus Endonucleibacter bathymodioli</name>
    <dbReference type="NCBI Taxonomy" id="539814"/>
    <lineage>
        <taxon>Bacteria</taxon>
        <taxon>Pseudomonadati</taxon>
        <taxon>Pseudomonadota</taxon>
        <taxon>Gammaproteobacteria</taxon>
        <taxon>Oceanospirillales</taxon>
        <taxon>Endozoicomonadaceae</taxon>
        <taxon>Candidatus Endonucleibacter</taxon>
    </lineage>
</organism>
<reference evidence="1 2" key="1">
    <citation type="journal article" date="2023" name="bioRxiv">
        <title>An intranuclear bacterial parasite of deep-sea mussels expresses apoptosis inhibitors acquired from its host.</title>
        <authorList>
            <person name="Gonzalez Porras M.A."/>
            <person name="Assie A."/>
            <person name="Tietjen M."/>
            <person name="Violette M."/>
            <person name="Kleiner M."/>
            <person name="Gruber-Vodicka H."/>
            <person name="Dubilier N."/>
            <person name="Leisch N."/>
        </authorList>
    </citation>
    <scope>NUCLEOTIDE SEQUENCE [LARGE SCALE GENOMIC DNA]</scope>
    <source>
        <strain evidence="1">IAP13</strain>
    </source>
</reference>